<dbReference type="RefSeq" id="XP_006976603.1">
    <property type="nucleotide sequence ID" value="XM_006976541.4"/>
</dbReference>
<evidence type="ECO:0000259" key="10">
    <source>
        <dbReference type="PROSITE" id="PS50986"/>
    </source>
</evidence>
<reference evidence="11" key="2">
    <citation type="submission" date="2025-08" db="UniProtKB">
        <authorList>
            <consortium name="Ensembl"/>
        </authorList>
    </citation>
    <scope>IDENTIFICATION</scope>
</reference>
<dbReference type="InterPro" id="IPR041056">
    <property type="entry name" value="DUF5585"/>
</dbReference>
<keyword evidence="5 8" id="KW-0472">Membrane</keyword>
<dbReference type="PANTHER" id="PTHR46876:SF3">
    <property type="entry name" value="MANSC DOMAIN CONTAINING 1"/>
    <property type="match status" value="1"/>
</dbReference>
<feature type="signal peptide" evidence="9">
    <location>
        <begin position="1"/>
        <end position="25"/>
    </location>
</feature>
<keyword evidence="4 8" id="KW-1133">Transmembrane helix</keyword>
<keyword evidence="3 9" id="KW-0732">Signal</keyword>
<feature type="chain" id="PRO_5044637028" evidence="9">
    <location>
        <begin position="26"/>
        <end position="422"/>
    </location>
</feature>
<evidence type="ECO:0000256" key="4">
    <source>
        <dbReference type="ARBA" id="ARBA00022989"/>
    </source>
</evidence>
<dbReference type="Pfam" id="PF07502">
    <property type="entry name" value="MANEC"/>
    <property type="match status" value="1"/>
</dbReference>
<dbReference type="InterPro" id="IPR013980">
    <property type="entry name" value="MANSC_dom"/>
</dbReference>
<reference evidence="11" key="3">
    <citation type="submission" date="2025-09" db="UniProtKB">
        <authorList>
            <consortium name="Ensembl"/>
        </authorList>
    </citation>
    <scope>IDENTIFICATION</scope>
</reference>
<evidence type="ECO:0000256" key="2">
    <source>
        <dbReference type="ARBA" id="ARBA00022692"/>
    </source>
</evidence>
<dbReference type="RefSeq" id="XP_042130123.1">
    <property type="nucleotide sequence ID" value="XM_042274189.2"/>
</dbReference>
<feature type="transmembrane region" description="Helical" evidence="8">
    <location>
        <begin position="375"/>
        <end position="400"/>
    </location>
</feature>
<dbReference type="GO" id="GO:0016020">
    <property type="term" value="C:membrane"/>
    <property type="evidence" value="ECO:0007669"/>
    <property type="project" value="UniProtKB-SubCell"/>
</dbReference>
<comment type="subcellular location">
    <subcellularLocation>
        <location evidence="1">Membrane</location>
        <topology evidence="1">Single-pass type I membrane protein</topology>
    </subcellularLocation>
</comment>
<keyword evidence="6" id="KW-0325">Glycoprotein</keyword>
<name>A0A6J0D717_PERMB</name>
<dbReference type="GeneID" id="102902986"/>
<dbReference type="InterPro" id="IPR011106">
    <property type="entry name" value="MANSC_N"/>
</dbReference>
<dbReference type="Proteomes" id="UP000694547">
    <property type="component" value="Chromosome 3"/>
</dbReference>
<dbReference type="PROSITE" id="PS50986">
    <property type="entry name" value="MANSC"/>
    <property type="match status" value="1"/>
</dbReference>
<evidence type="ECO:0000313" key="11">
    <source>
        <dbReference type="Ensembl" id="ENSPEMP00000012096.2"/>
    </source>
</evidence>
<evidence type="ECO:0000256" key="3">
    <source>
        <dbReference type="ARBA" id="ARBA00022729"/>
    </source>
</evidence>
<dbReference type="CTD" id="54682"/>
<feature type="region of interest" description="Disordered" evidence="7">
    <location>
        <begin position="131"/>
        <end position="158"/>
    </location>
</feature>
<protein>
    <submittedName>
        <fullName evidence="11">MANSC domain containing 1</fullName>
    </submittedName>
</protein>
<evidence type="ECO:0000256" key="1">
    <source>
        <dbReference type="ARBA" id="ARBA00004479"/>
    </source>
</evidence>
<reference evidence="11 12" key="1">
    <citation type="submission" date="2018-10" db="EMBL/GenBank/DDBJ databases">
        <title>Improved assembly of the deer mouse Peromyscus maniculatus genome.</title>
        <authorList>
            <person name="Lassance J.-M."/>
            <person name="Hoekstra H.E."/>
        </authorList>
    </citation>
    <scope>NUCLEOTIDE SEQUENCE [LARGE SCALE GENOMIC DNA]</scope>
</reference>
<evidence type="ECO:0000256" key="6">
    <source>
        <dbReference type="ARBA" id="ARBA00023180"/>
    </source>
</evidence>
<dbReference type="OrthoDB" id="10071013at2759"/>
<evidence type="ECO:0000256" key="8">
    <source>
        <dbReference type="SAM" id="Phobius"/>
    </source>
</evidence>
<dbReference type="Ensembl" id="ENSPEMT00000016292.2">
    <property type="protein sequence ID" value="ENSPEMP00000012096.2"/>
    <property type="gene ID" value="ENSPEMG00000012536.2"/>
</dbReference>
<dbReference type="GeneTree" id="ENSGT00940000153377"/>
<keyword evidence="2 8" id="KW-0812">Transmembrane</keyword>
<gene>
    <name evidence="11" type="primary">Mansc1</name>
</gene>
<proteinExistence type="predicted"/>
<evidence type="ECO:0000256" key="5">
    <source>
        <dbReference type="ARBA" id="ARBA00023136"/>
    </source>
</evidence>
<sequence>MLLREEQSLAYALVVICLLTPRLSAGQKCLTESLEDAVIDIQSSLSKGIRGNEPVHTLTQEDCIGACCSTHDIAGDKPCNLMIFDTRKPASQPNCYLFFCPSEEACPLKPAKGLMSYRLIRDFPLTRVTSPLQKLTPEDSPLLGPTSSALSPRASPPVGYPKPTSLLWRDISSQRSPASAHSQKKLIKIDEASPQLPVYKDKGHSQSLQLSSELKMAPPLPEDATAPAPSATVSAASLHDVSATLKAALLLAPASAAPVTLKQRVATTAPPVTTETWQPPAAPVSTSVTHQAAPTTVFQAQTDSKGILETEPFRGGSKLTSDVEHGKSSAVLSLTTSESSDKSKTVSWEKGRVSVGGSSLSGVPKSQHGLSFEKWLLIGTLLFGVLFLVIGLVLLGRMLAESLRRKRYSRLDYLINGIYVDI</sequence>
<dbReference type="Pfam" id="PF17823">
    <property type="entry name" value="DUF5585"/>
    <property type="match status" value="1"/>
</dbReference>
<organism evidence="11 12">
    <name type="scientific">Peromyscus maniculatus bairdii</name>
    <name type="common">Prairie deer mouse</name>
    <dbReference type="NCBI Taxonomy" id="230844"/>
    <lineage>
        <taxon>Eukaryota</taxon>
        <taxon>Metazoa</taxon>
        <taxon>Chordata</taxon>
        <taxon>Craniata</taxon>
        <taxon>Vertebrata</taxon>
        <taxon>Euteleostomi</taxon>
        <taxon>Mammalia</taxon>
        <taxon>Eutheria</taxon>
        <taxon>Euarchontoglires</taxon>
        <taxon>Glires</taxon>
        <taxon>Rodentia</taxon>
        <taxon>Myomorpha</taxon>
        <taxon>Muroidea</taxon>
        <taxon>Cricetidae</taxon>
        <taxon>Neotominae</taxon>
        <taxon>Peromyscus</taxon>
    </lineage>
</organism>
<evidence type="ECO:0000313" key="12">
    <source>
        <dbReference type="Proteomes" id="UP000694547"/>
    </source>
</evidence>
<dbReference type="SMART" id="SM00765">
    <property type="entry name" value="MANEC"/>
    <property type="match status" value="1"/>
</dbReference>
<dbReference type="PANTHER" id="PTHR46876">
    <property type="entry name" value="LOW-DENSITY LIPOPROTEIN RECEPTOR-RELATED PROTEIN 11"/>
    <property type="match status" value="1"/>
</dbReference>
<feature type="domain" description="MANSC" evidence="10">
    <location>
        <begin position="33"/>
        <end position="117"/>
    </location>
</feature>
<evidence type="ECO:0000256" key="7">
    <source>
        <dbReference type="SAM" id="MobiDB-lite"/>
    </source>
</evidence>
<dbReference type="AlphaFoldDB" id="A0A6J0D717"/>
<evidence type="ECO:0000256" key="9">
    <source>
        <dbReference type="SAM" id="SignalP"/>
    </source>
</evidence>
<keyword evidence="12" id="KW-1185">Reference proteome</keyword>
<accession>A0A6J0D717</accession>